<gene>
    <name evidence="1" type="ORF">PAXINDRAFT_88132</name>
</gene>
<proteinExistence type="predicted"/>
<dbReference type="AlphaFoldDB" id="A0A0C9TP37"/>
<evidence type="ECO:0000313" key="1">
    <source>
        <dbReference type="EMBL" id="KIJ08971.1"/>
    </source>
</evidence>
<keyword evidence="2" id="KW-1185">Reference proteome</keyword>
<feature type="non-terminal residue" evidence="1">
    <location>
        <position position="1"/>
    </location>
</feature>
<dbReference type="HOGENOM" id="CLU_029215_1_0_1"/>
<organism evidence="1 2">
    <name type="scientific">Paxillus involutus ATCC 200175</name>
    <dbReference type="NCBI Taxonomy" id="664439"/>
    <lineage>
        <taxon>Eukaryota</taxon>
        <taxon>Fungi</taxon>
        <taxon>Dikarya</taxon>
        <taxon>Basidiomycota</taxon>
        <taxon>Agaricomycotina</taxon>
        <taxon>Agaricomycetes</taxon>
        <taxon>Agaricomycetidae</taxon>
        <taxon>Boletales</taxon>
        <taxon>Paxilineae</taxon>
        <taxon>Paxillaceae</taxon>
        <taxon>Paxillus</taxon>
    </lineage>
</organism>
<dbReference type="EMBL" id="KN819526">
    <property type="protein sequence ID" value="KIJ08971.1"/>
    <property type="molecule type" value="Genomic_DNA"/>
</dbReference>
<sequence>GKLAQGTLIPWANPCTSTFYIYVPHDLVACPQVVVVCRNPHSHPPPAPVKTPPPLMSVLGTLLRGMGWRLADATPRRAMLDSGFVSGLRRELACNSDRTPDLSELHPSLANLDHLHRLINIIRLRKFPNGTGFDGKSFTQFLMLRSHSHNDQSRRYVRCAETHKLASGSDFRLIICMSPAMSRRLMLATRISIDTSFKRIHGWQEFEIEAWDNHHMRSVVSTRAFTTSQSADAHFILFRRIFEIAEEDTGVTVTFHHMNHMGFESVVADGHKGQGLGLGMFCVYLCRGNHAPCRYDPRHCLCDMDPYDHLQCMYRLCTIHFQRNILKLHSSVQPRVYNAMFSLSSFEAHPDLEQTLRIIRAGGKKAQAWLKDKIEGTKFALPALYFPKSLMPAEIWKACPRTTNGNEQAHRSINRDGTNLTLLGGVMRGQDYDERAATSIGIHDAYGINTCDRGSTHAHRASRAISRLGQYFLL</sequence>
<dbReference type="Proteomes" id="UP000053647">
    <property type="component" value="Unassembled WGS sequence"/>
</dbReference>
<reference evidence="2" key="2">
    <citation type="submission" date="2015-01" db="EMBL/GenBank/DDBJ databases">
        <title>Evolutionary Origins and Diversification of the Mycorrhizal Mutualists.</title>
        <authorList>
            <consortium name="DOE Joint Genome Institute"/>
            <consortium name="Mycorrhizal Genomics Consortium"/>
            <person name="Kohler A."/>
            <person name="Kuo A."/>
            <person name="Nagy L.G."/>
            <person name="Floudas D."/>
            <person name="Copeland A."/>
            <person name="Barry K.W."/>
            <person name="Cichocki N."/>
            <person name="Veneault-Fourrey C."/>
            <person name="LaButti K."/>
            <person name="Lindquist E.A."/>
            <person name="Lipzen A."/>
            <person name="Lundell T."/>
            <person name="Morin E."/>
            <person name="Murat C."/>
            <person name="Riley R."/>
            <person name="Ohm R."/>
            <person name="Sun H."/>
            <person name="Tunlid A."/>
            <person name="Henrissat B."/>
            <person name="Grigoriev I.V."/>
            <person name="Hibbett D.S."/>
            <person name="Martin F."/>
        </authorList>
    </citation>
    <scope>NUCLEOTIDE SEQUENCE [LARGE SCALE GENOMIC DNA]</scope>
    <source>
        <strain evidence="2">ATCC 200175</strain>
    </source>
</reference>
<accession>A0A0C9TP37</accession>
<protein>
    <submittedName>
        <fullName evidence="1">Uncharacterized protein</fullName>
    </submittedName>
</protein>
<name>A0A0C9TP37_PAXIN</name>
<evidence type="ECO:0000313" key="2">
    <source>
        <dbReference type="Proteomes" id="UP000053647"/>
    </source>
</evidence>
<reference evidence="1 2" key="1">
    <citation type="submission" date="2014-06" db="EMBL/GenBank/DDBJ databases">
        <authorList>
            <consortium name="DOE Joint Genome Institute"/>
            <person name="Kuo A."/>
            <person name="Kohler A."/>
            <person name="Nagy L.G."/>
            <person name="Floudas D."/>
            <person name="Copeland A."/>
            <person name="Barry K.W."/>
            <person name="Cichocki N."/>
            <person name="Veneault-Fourrey C."/>
            <person name="LaButti K."/>
            <person name="Lindquist E.A."/>
            <person name="Lipzen A."/>
            <person name="Lundell T."/>
            <person name="Morin E."/>
            <person name="Murat C."/>
            <person name="Sun H."/>
            <person name="Tunlid A."/>
            <person name="Henrissat B."/>
            <person name="Grigoriev I.V."/>
            <person name="Hibbett D.S."/>
            <person name="Martin F."/>
            <person name="Nordberg H.P."/>
            <person name="Cantor M.N."/>
            <person name="Hua S.X."/>
        </authorList>
    </citation>
    <scope>NUCLEOTIDE SEQUENCE [LARGE SCALE GENOMIC DNA]</scope>
    <source>
        <strain evidence="1 2">ATCC 200175</strain>
    </source>
</reference>
<dbReference type="OrthoDB" id="3268409at2759"/>